<keyword evidence="6" id="KW-0626">Porin</keyword>
<dbReference type="STRING" id="1317117.ATO7_10827"/>
<evidence type="ECO:0000256" key="6">
    <source>
        <dbReference type="ARBA" id="ARBA00023114"/>
    </source>
</evidence>
<evidence type="ECO:0000313" key="13">
    <source>
        <dbReference type="EMBL" id="ORE87531.1"/>
    </source>
</evidence>
<sequence>MGKQGLIAGTALALAVGGQAFAQDSEDRATYITILGTYSQIDEDRSALGNIDDAMGVQFIIGQQRASGLGFEATLFGDVIETGSGNGTDYYRPGLGLDLFYAFGDRKGFTPFVLVGAGGTYNDVFPDSEDDYDWYGNAGLGLVTGPLNKYDLKLRAEVRYIYDNFQDGYDDYRAGLGLEIPLYGEPKTIEKIVEKVKVVEVAGEGLGDADGDGIVDGKDQCPNTPAGTRVDGDGCPLGDVVALNGVTFETDSNRLRPDAVTILDEVAEVLNRYPEMLVEVAGHTDSVGADAYNQQLSQRRAEAVVEYLVGKGIAADRMTAMGYGESEPVDSNDTKDGRERNRRVELRIKN</sequence>
<reference evidence="13 14" key="1">
    <citation type="submission" date="2013-04" db="EMBL/GenBank/DDBJ databases">
        <title>Oceanococcus atlanticus 22II-S10r2 Genome Sequencing.</title>
        <authorList>
            <person name="Lai Q."/>
            <person name="Li G."/>
            <person name="Shao Z."/>
        </authorList>
    </citation>
    <scope>NUCLEOTIDE SEQUENCE [LARGE SCALE GENOMIC DNA]</scope>
    <source>
        <strain evidence="13 14">22II-S10r2</strain>
    </source>
</reference>
<dbReference type="SUPFAM" id="SSF56925">
    <property type="entry name" value="OMPA-like"/>
    <property type="match status" value="1"/>
</dbReference>
<keyword evidence="3" id="KW-1134">Transmembrane beta strand</keyword>
<keyword evidence="14" id="KW-1185">Reference proteome</keyword>
<dbReference type="Gene3D" id="2.40.160.20">
    <property type="match status" value="1"/>
</dbReference>
<evidence type="ECO:0000259" key="12">
    <source>
        <dbReference type="PROSITE" id="PS51123"/>
    </source>
</evidence>
<dbReference type="InterPro" id="IPR036737">
    <property type="entry name" value="OmpA-like_sf"/>
</dbReference>
<comment type="subcellular location">
    <subcellularLocation>
        <location evidence="1">Cell outer membrane</location>
        <topology evidence="1">Multi-pass membrane protein</topology>
    </subcellularLocation>
</comment>
<evidence type="ECO:0000256" key="10">
    <source>
        <dbReference type="SAM" id="MobiDB-lite"/>
    </source>
</evidence>
<feature type="signal peptide" evidence="11">
    <location>
        <begin position="1"/>
        <end position="22"/>
    </location>
</feature>
<feature type="region of interest" description="Disordered" evidence="10">
    <location>
        <begin position="323"/>
        <end position="350"/>
    </location>
</feature>
<dbReference type="EMBL" id="AQQV01000002">
    <property type="protein sequence ID" value="ORE87531.1"/>
    <property type="molecule type" value="Genomic_DNA"/>
</dbReference>
<protein>
    <submittedName>
        <fullName evidence="13">OmpA family protein</fullName>
    </submittedName>
</protein>
<evidence type="ECO:0000256" key="1">
    <source>
        <dbReference type="ARBA" id="ARBA00004571"/>
    </source>
</evidence>
<keyword evidence="2" id="KW-0813">Transport</keyword>
<accession>A0A1Y1SEZ9</accession>
<keyword evidence="4" id="KW-0812">Transmembrane</keyword>
<dbReference type="GO" id="GO:0006811">
    <property type="term" value="P:monoatomic ion transport"/>
    <property type="evidence" value="ECO:0007669"/>
    <property type="project" value="UniProtKB-KW"/>
</dbReference>
<keyword evidence="7 9" id="KW-0472">Membrane</keyword>
<dbReference type="GO" id="GO:0015288">
    <property type="term" value="F:porin activity"/>
    <property type="evidence" value="ECO:0007669"/>
    <property type="project" value="UniProtKB-KW"/>
</dbReference>
<dbReference type="Gene3D" id="3.30.1330.60">
    <property type="entry name" value="OmpA-like domain"/>
    <property type="match status" value="1"/>
</dbReference>
<keyword evidence="8" id="KW-0998">Cell outer membrane</keyword>
<evidence type="ECO:0000256" key="9">
    <source>
        <dbReference type="PROSITE-ProRule" id="PRU00473"/>
    </source>
</evidence>
<dbReference type="PANTHER" id="PTHR30329:SF21">
    <property type="entry name" value="LIPOPROTEIN YIAD-RELATED"/>
    <property type="match status" value="1"/>
</dbReference>
<evidence type="ECO:0000256" key="11">
    <source>
        <dbReference type="SAM" id="SignalP"/>
    </source>
</evidence>
<dbReference type="Pfam" id="PF00691">
    <property type="entry name" value="OmpA"/>
    <property type="match status" value="1"/>
</dbReference>
<dbReference type="GO" id="GO:0005509">
    <property type="term" value="F:calcium ion binding"/>
    <property type="evidence" value="ECO:0007669"/>
    <property type="project" value="InterPro"/>
</dbReference>
<dbReference type="PRINTS" id="PR01021">
    <property type="entry name" value="OMPADOMAIN"/>
</dbReference>
<dbReference type="InterPro" id="IPR006664">
    <property type="entry name" value="OMP_bac"/>
</dbReference>
<dbReference type="SUPFAM" id="SSF103088">
    <property type="entry name" value="OmpA-like"/>
    <property type="match status" value="1"/>
</dbReference>
<dbReference type="InterPro" id="IPR050330">
    <property type="entry name" value="Bact_OuterMem_StrucFunc"/>
</dbReference>
<feature type="compositionally biased region" description="Basic and acidic residues" evidence="10">
    <location>
        <begin position="332"/>
        <end position="350"/>
    </location>
</feature>
<evidence type="ECO:0000256" key="7">
    <source>
        <dbReference type="ARBA" id="ARBA00023136"/>
    </source>
</evidence>
<name>A0A1Y1SEZ9_9GAMM</name>
<dbReference type="GO" id="GO:0009279">
    <property type="term" value="C:cell outer membrane"/>
    <property type="evidence" value="ECO:0007669"/>
    <property type="project" value="UniProtKB-SubCell"/>
</dbReference>
<feature type="domain" description="OmpA-like" evidence="12">
    <location>
        <begin position="235"/>
        <end position="350"/>
    </location>
</feature>
<proteinExistence type="predicted"/>
<dbReference type="PANTHER" id="PTHR30329">
    <property type="entry name" value="STATOR ELEMENT OF FLAGELLAR MOTOR COMPLEX"/>
    <property type="match status" value="1"/>
</dbReference>
<keyword evidence="5" id="KW-0406">Ion transport</keyword>
<evidence type="ECO:0000256" key="5">
    <source>
        <dbReference type="ARBA" id="ARBA00023065"/>
    </source>
</evidence>
<dbReference type="InterPro" id="IPR028974">
    <property type="entry name" value="TSP_type-3_rpt"/>
</dbReference>
<dbReference type="RefSeq" id="WP_083561754.1">
    <property type="nucleotide sequence ID" value="NZ_AQQV01000002.1"/>
</dbReference>
<dbReference type="Proteomes" id="UP000192342">
    <property type="component" value="Unassembled WGS sequence"/>
</dbReference>
<dbReference type="CDD" id="cd07185">
    <property type="entry name" value="OmpA_C-like"/>
    <property type="match status" value="1"/>
</dbReference>
<gene>
    <name evidence="13" type="ORF">ATO7_10827</name>
</gene>
<organism evidence="13 14">
    <name type="scientific">Oceanococcus atlanticus</name>
    <dbReference type="NCBI Taxonomy" id="1317117"/>
    <lineage>
        <taxon>Bacteria</taxon>
        <taxon>Pseudomonadati</taxon>
        <taxon>Pseudomonadota</taxon>
        <taxon>Gammaproteobacteria</taxon>
        <taxon>Chromatiales</taxon>
        <taxon>Oceanococcaceae</taxon>
        <taxon>Oceanococcus</taxon>
    </lineage>
</organism>
<evidence type="ECO:0000256" key="2">
    <source>
        <dbReference type="ARBA" id="ARBA00022448"/>
    </source>
</evidence>
<evidence type="ECO:0000313" key="14">
    <source>
        <dbReference type="Proteomes" id="UP000192342"/>
    </source>
</evidence>
<dbReference type="SUPFAM" id="SSF103647">
    <property type="entry name" value="TSP type-3 repeat"/>
    <property type="match status" value="1"/>
</dbReference>
<evidence type="ECO:0000256" key="3">
    <source>
        <dbReference type="ARBA" id="ARBA00022452"/>
    </source>
</evidence>
<dbReference type="InterPro" id="IPR006665">
    <property type="entry name" value="OmpA-like"/>
</dbReference>
<dbReference type="InterPro" id="IPR011250">
    <property type="entry name" value="OMP/PagP_B-barrel"/>
</dbReference>
<dbReference type="GO" id="GO:0046930">
    <property type="term" value="C:pore complex"/>
    <property type="evidence" value="ECO:0007669"/>
    <property type="project" value="UniProtKB-KW"/>
</dbReference>
<evidence type="ECO:0000256" key="4">
    <source>
        <dbReference type="ARBA" id="ARBA00022692"/>
    </source>
</evidence>
<comment type="caution">
    <text evidence="13">The sequence shown here is derived from an EMBL/GenBank/DDBJ whole genome shotgun (WGS) entry which is preliminary data.</text>
</comment>
<dbReference type="PROSITE" id="PS51123">
    <property type="entry name" value="OMPA_2"/>
    <property type="match status" value="1"/>
</dbReference>
<evidence type="ECO:0000256" key="8">
    <source>
        <dbReference type="ARBA" id="ARBA00023237"/>
    </source>
</evidence>
<dbReference type="AlphaFoldDB" id="A0A1Y1SEZ9"/>
<feature type="chain" id="PRO_5013367717" evidence="11">
    <location>
        <begin position="23"/>
        <end position="350"/>
    </location>
</feature>
<keyword evidence="11" id="KW-0732">Signal</keyword>